<name>A0A4R1RMI7_HYDET</name>
<keyword evidence="1" id="KW-0813">Transport</keyword>
<dbReference type="PANTHER" id="PTHR42788">
    <property type="entry name" value="TAURINE IMPORT ATP-BINDING PROTEIN-RELATED"/>
    <property type="match status" value="1"/>
</dbReference>
<dbReference type="Gene3D" id="3.40.50.300">
    <property type="entry name" value="P-loop containing nucleotide triphosphate hydrolases"/>
    <property type="match status" value="1"/>
</dbReference>
<organism evidence="5 6">
    <name type="scientific">Hydrogenispora ethanolica</name>
    <dbReference type="NCBI Taxonomy" id="1082276"/>
    <lineage>
        <taxon>Bacteria</taxon>
        <taxon>Bacillati</taxon>
        <taxon>Bacillota</taxon>
        <taxon>Hydrogenispora</taxon>
    </lineage>
</organism>
<dbReference type="GO" id="GO:0016887">
    <property type="term" value="F:ATP hydrolysis activity"/>
    <property type="evidence" value="ECO:0007669"/>
    <property type="project" value="InterPro"/>
</dbReference>
<dbReference type="GO" id="GO:0005524">
    <property type="term" value="F:ATP binding"/>
    <property type="evidence" value="ECO:0007669"/>
    <property type="project" value="UniProtKB-KW"/>
</dbReference>
<dbReference type="OrthoDB" id="9802264at2"/>
<reference evidence="5 6" key="1">
    <citation type="submission" date="2019-03" db="EMBL/GenBank/DDBJ databases">
        <title>Genomic Encyclopedia of Type Strains, Phase IV (KMG-IV): sequencing the most valuable type-strain genomes for metagenomic binning, comparative biology and taxonomic classification.</title>
        <authorList>
            <person name="Goeker M."/>
        </authorList>
    </citation>
    <scope>NUCLEOTIDE SEQUENCE [LARGE SCALE GENOMIC DNA]</scope>
    <source>
        <strain evidence="5 6">LX-B</strain>
    </source>
</reference>
<evidence type="ECO:0000256" key="2">
    <source>
        <dbReference type="ARBA" id="ARBA00022741"/>
    </source>
</evidence>
<dbReference type="CDD" id="cd03293">
    <property type="entry name" value="ABC_NrtD_SsuB_transporters"/>
    <property type="match status" value="1"/>
</dbReference>
<dbReference type="AlphaFoldDB" id="A0A4R1RMI7"/>
<protein>
    <submittedName>
        <fullName evidence="5">NitT/TauT family transport system ATP-binding protein</fullName>
    </submittedName>
</protein>
<dbReference type="PROSITE" id="PS00211">
    <property type="entry name" value="ABC_TRANSPORTER_1"/>
    <property type="match status" value="1"/>
</dbReference>
<dbReference type="Proteomes" id="UP000295008">
    <property type="component" value="Unassembled WGS sequence"/>
</dbReference>
<evidence type="ECO:0000313" key="5">
    <source>
        <dbReference type="EMBL" id="TCL67404.1"/>
    </source>
</evidence>
<sequence>MTELTPLPQTAIEVNQVSLAYQSDQPPELAAVDLTVREGDFISLVGPSGCGKSTLLRLIAGVLTPTSGSITVFGERQIAGWSQLSFVPQEASLLPWRNVLANVRLPLELGPRADEAAMDQKAYAALDLVNLTGVADKYPHQLSGGMRQRVALARALVGQARLLLLDEPFAALDDISRNQLHLELLRIQRRTGITVLMVTHNIFEAVFLSQAVVVMGEKPGRILGSVAIDLPAQRTLKLLGTPAFGSLVGAVQELLEQGWSDYHGNGR</sequence>
<dbReference type="PANTHER" id="PTHR42788:SF20">
    <property type="entry name" value="ABC TRANSPORTER ATP-BINDING PROTEIN"/>
    <property type="match status" value="1"/>
</dbReference>
<comment type="caution">
    <text evidence="5">The sequence shown here is derived from an EMBL/GenBank/DDBJ whole genome shotgun (WGS) entry which is preliminary data.</text>
</comment>
<gene>
    <name evidence="5" type="ORF">EDC14_101493</name>
</gene>
<dbReference type="InterPro" id="IPR050166">
    <property type="entry name" value="ABC_transporter_ATP-bind"/>
</dbReference>
<evidence type="ECO:0000313" key="6">
    <source>
        <dbReference type="Proteomes" id="UP000295008"/>
    </source>
</evidence>
<dbReference type="InterPro" id="IPR027417">
    <property type="entry name" value="P-loop_NTPase"/>
</dbReference>
<dbReference type="InterPro" id="IPR003593">
    <property type="entry name" value="AAA+_ATPase"/>
</dbReference>
<keyword evidence="6" id="KW-1185">Reference proteome</keyword>
<evidence type="ECO:0000256" key="3">
    <source>
        <dbReference type="ARBA" id="ARBA00022840"/>
    </source>
</evidence>
<dbReference type="PROSITE" id="PS50893">
    <property type="entry name" value="ABC_TRANSPORTER_2"/>
    <property type="match status" value="1"/>
</dbReference>
<keyword evidence="3 5" id="KW-0067">ATP-binding</keyword>
<dbReference type="SMART" id="SM00382">
    <property type="entry name" value="AAA"/>
    <property type="match status" value="1"/>
</dbReference>
<proteinExistence type="predicted"/>
<accession>A0A4R1RMI7</accession>
<dbReference type="EMBL" id="SLUN01000014">
    <property type="protein sequence ID" value="TCL67404.1"/>
    <property type="molecule type" value="Genomic_DNA"/>
</dbReference>
<evidence type="ECO:0000256" key="1">
    <source>
        <dbReference type="ARBA" id="ARBA00022448"/>
    </source>
</evidence>
<dbReference type="SUPFAM" id="SSF52540">
    <property type="entry name" value="P-loop containing nucleoside triphosphate hydrolases"/>
    <property type="match status" value="1"/>
</dbReference>
<dbReference type="Pfam" id="PF00005">
    <property type="entry name" value="ABC_tran"/>
    <property type="match status" value="1"/>
</dbReference>
<dbReference type="RefSeq" id="WP_132014658.1">
    <property type="nucleotide sequence ID" value="NZ_SLUN01000014.1"/>
</dbReference>
<evidence type="ECO:0000259" key="4">
    <source>
        <dbReference type="PROSITE" id="PS50893"/>
    </source>
</evidence>
<dbReference type="InterPro" id="IPR017871">
    <property type="entry name" value="ABC_transporter-like_CS"/>
</dbReference>
<keyword evidence="2" id="KW-0547">Nucleotide-binding</keyword>
<feature type="domain" description="ABC transporter" evidence="4">
    <location>
        <begin position="12"/>
        <end position="242"/>
    </location>
</feature>
<dbReference type="InterPro" id="IPR003439">
    <property type="entry name" value="ABC_transporter-like_ATP-bd"/>
</dbReference>